<dbReference type="InterPro" id="IPR036390">
    <property type="entry name" value="WH_DNA-bd_sf"/>
</dbReference>
<dbReference type="PROSITE" id="PS51077">
    <property type="entry name" value="HTH_ICLR"/>
    <property type="match status" value="1"/>
</dbReference>
<dbReference type="Pfam" id="PF01614">
    <property type="entry name" value="IclR_C"/>
    <property type="match status" value="1"/>
</dbReference>
<keyword evidence="2" id="KW-0238">DNA-binding</keyword>
<evidence type="ECO:0000256" key="4">
    <source>
        <dbReference type="SAM" id="MobiDB-lite"/>
    </source>
</evidence>
<organism evidence="7 8">
    <name type="scientific">Aeromicrobium camelliae</name>
    <dbReference type="NCBI Taxonomy" id="1538144"/>
    <lineage>
        <taxon>Bacteria</taxon>
        <taxon>Bacillati</taxon>
        <taxon>Actinomycetota</taxon>
        <taxon>Actinomycetes</taxon>
        <taxon>Propionibacteriales</taxon>
        <taxon>Nocardioidaceae</taxon>
        <taxon>Aeromicrobium</taxon>
    </lineage>
</organism>
<dbReference type="Proteomes" id="UP000275225">
    <property type="component" value="Unassembled WGS sequence"/>
</dbReference>
<dbReference type="SMART" id="SM00346">
    <property type="entry name" value="HTH_ICLR"/>
    <property type="match status" value="1"/>
</dbReference>
<sequence>MSDDADADNTERTAPVRGKRPAQGEPVIDRAFSILHSFDPSHRHLGLNELSRRAGLPVSSTLRIARQLMSWGALERDEHGRFCIGVRLYELAASAPRGHGIRNVALPFLHDLAEATRQHVLLAVRDGHEAILLERISDHQAMPVLYHVGGRLPLHSTGVGLALLAFESSQFRESYLSRSLVRMPEQQPVDATQLRRLIAEIRREKSVIFRRRVPTPILSVAAPVWGADEQLAGAISVVVPDDGYDPRRLLPALQTSSKSLSRVLGAGLPAVPPGDE</sequence>
<dbReference type="PROSITE" id="PS51078">
    <property type="entry name" value="ICLR_ED"/>
    <property type="match status" value="1"/>
</dbReference>
<dbReference type="InterPro" id="IPR005471">
    <property type="entry name" value="Tscrpt_reg_IclR_N"/>
</dbReference>
<dbReference type="InterPro" id="IPR050707">
    <property type="entry name" value="HTH_MetabolicPath_Reg"/>
</dbReference>
<dbReference type="Gene3D" id="3.30.450.40">
    <property type="match status" value="1"/>
</dbReference>
<reference evidence="7 8" key="1">
    <citation type="submission" date="2018-11" db="EMBL/GenBank/DDBJ databases">
        <authorList>
            <person name="Li F."/>
        </authorList>
    </citation>
    <scope>NUCLEOTIDE SEQUENCE [LARGE SCALE GENOMIC DNA]</scope>
    <source>
        <strain evidence="7 8">YS17T</strain>
    </source>
</reference>
<dbReference type="EMBL" id="RQJX01000004">
    <property type="protein sequence ID" value="RQN09052.1"/>
    <property type="molecule type" value="Genomic_DNA"/>
</dbReference>
<dbReference type="GO" id="GO:0003700">
    <property type="term" value="F:DNA-binding transcription factor activity"/>
    <property type="evidence" value="ECO:0007669"/>
    <property type="project" value="TreeGrafter"/>
</dbReference>
<dbReference type="Gene3D" id="1.10.10.10">
    <property type="entry name" value="Winged helix-like DNA-binding domain superfamily/Winged helix DNA-binding domain"/>
    <property type="match status" value="1"/>
</dbReference>
<feature type="region of interest" description="Disordered" evidence="4">
    <location>
        <begin position="1"/>
        <end position="22"/>
    </location>
</feature>
<proteinExistence type="predicted"/>
<keyword evidence="3" id="KW-0804">Transcription</keyword>
<dbReference type="SUPFAM" id="SSF55781">
    <property type="entry name" value="GAF domain-like"/>
    <property type="match status" value="1"/>
</dbReference>
<dbReference type="AlphaFoldDB" id="A0A3N6WVM2"/>
<dbReference type="PANTHER" id="PTHR30136">
    <property type="entry name" value="HELIX-TURN-HELIX TRANSCRIPTIONAL REGULATOR, ICLR FAMILY"/>
    <property type="match status" value="1"/>
</dbReference>
<protein>
    <submittedName>
        <fullName evidence="7">IclR family transcriptional regulator</fullName>
    </submittedName>
</protein>
<evidence type="ECO:0000313" key="7">
    <source>
        <dbReference type="EMBL" id="RQN09052.1"/>
    </source>
</evidence>
<evidence type="ECO:0000256" key="3">
    <source>
        <dbReference type="ARBA" id="ARBA00023163"/>
    </source>
</evidence>
<dbReference type="PANTHER" id="PTHR30136:SF24">
    <property type="entry name" value="HTH-TYPE TRANSCRIPTIONAL REPRESSOR ALLR"/>
    <property type="match status" value="1"/>
</dbReference>
<evidence type="ECO:0000313" key="8">
    <source>
        <dbReference type="Proteomes" id="UP000275225"/>
    </source>
</evidence>
<evidence type="ECO:0000256" key="1">
    <source>
        <dbReference type="ARBA" id="ARBA00023015"/>
    </source>
</evidence>
<evidence type="ECO:0000256" key="2">
    <source>
        <dbReference type="ARBA" id="ARBA00023125"/>
    </source>
</evidence>
<feature type="domain" description="IclR-ED" evidence="6">
    <location>
        <begin position="87"/>
        <end position="266"/>
    </location>
</feature>
<dbReference type="GO" id="GO:0045892">
    <property type="term" value="P:negative regulation of DNA-templated transcription"/>
    <property type="evidence" value="ECO:0007669"/>
    <property type="project" value="TreeGrafter"/>
</dbReference>
<name>A0A3N6WVM2_9ACTN</name>
<keyword evidence="1" id="KW-0805">Transcription regulation</keyword>
<accession>A0A3N6WVM2</accession>
<dbReference type="InterPro" id="IPR014757">
    <property type="entry name" value="Tscrpt_reg_IclR_C"/>
</dbReference>
<evidence type="ECO:0000259" key="6">
    <source>
        <dbReference type="PROSITE" id="PS51078"/>
    </source>
</evidence>
<feature type="domain" description="HTH iclR-type" evidence="5">
    <location>
        <begin position="25"/>
        <end position="86"/>
    </location>
</feature>
<dbReference type="InterPro" id="IPR029016">
    <property type="entry name" value="GAF-like_dom_sf"/>
</dbReference>
<dbReference type="OrthoDB" id="3209193at2"/>
<dbReference type="InterPro" id="IPR036388">
    <property type="entry name" value="WH-like_DNA-bd_sf"/>
</dbReference>
<dbReference type="Pfam" id="PF09339">
    <property type="entry name" value="HTH_IclR"/>
    <property type="match status" value="1"/>
</dbReference>
<gene>
    <name evidence="7" type="ORF">EHW97_04990</name>
</gene>
<comment type="caution">
    <text evidence="7">The sequence shown here is derived from an EMBL/GenBank/DDBJ whole genome shotgun (WGS) entry which is preliminary data.</text>
</comment>
<evidence type="ECO:0000259" key="5">
    <source>
        <dbReference type="PROSITE" id="PS51077"/>
    </source>
</evidence>
<dbReference type="RefSeq" id="WP_124236060.1">
    <property type="nucleotide sequence ID" value="NZ_JBHUFI010000001.1"/>
</dbReference>
<dbReference type="SUPFAM" id="SSF46785">
    <property type="entry name" value="Winged helix' DNA-binding domain"/>
    <property type="match status" value="1"/>
</dbReference>
<keyword evidence="8" id="KW-1185">Reference proteome</keyword>
<dbReference type="GO" id="GO:0003677">
    <property type="term" value="F:DNA binding"/>
    <property type="evidence" value="ECO:0007669"/>
    <property type="project" value="UniProtKB-KW"/>
</dbReference>